<protein>
    <submittedName>
        <fullName evidence="1">Uncharacterized protein</fullName>
    </submittedName>
</protein>
<proteinExistence type="predicted"/>
<dbReference type="RefSeq" id="WP_147311473.1">
    <property type="nucleotide sequence ID" value="NZ_LS483233.1"/>
</dbReference>
<sequence length="80" mass="8752">MDEKETIKALQAQVAALQHFAIALIDSLPTEVAQTLHNEFSGNVRATLRHLSNGGYAEEANRFQEAVEGINAREADYPGL</sequence>
<dbReference type="AlphaFoldDB" id="A0A375IWM7"/>
<organism evidence="1 2">
    <name type="scientific">Cupriavidus taiwanensis</name>
    <dbReference type="NCBI Taxonomy" id="164546"/>
    <lineage>
        <taxon>Bacteria</taxon>
        <taxon>Pseudomonadati</taxon>
        <taxon>Pseudomonadota</taxon>
        <taxon>Betaproteobacteria</taxon>
        <taxon>Burkholderiales</taxon>
        <taxon>Burkholderiaceae</taxon>
        <taxon>Cupriavidus</taxon>
    </lineage>
</organism>
<name>A0A375IWM7_9BURK</name>
<dbReference type="Proteomes" id="UP000256805">
    <property type="component" value="Unassembled WGS sequence"/>
</dbReference>
<evidence type="ECO:0000313" key="1">
    <source>
        <dbReference type="EMBL" id="SPR97375.1"/>
    </source>
</evidence>
<accession>A0A375IWM7</accession>
<evidence type="ECO:0000313" key="2">
    <source>
        <dbReference type="Proteomes" id="UP000256805"/>
    </source>
</evidence>
<gene>
    <name evidence="1" type="ORF">CBM2634_A170105</name>
</gene>
<reference evidence="1 2" key="1">
    <citation type="submission" date="2018-01" db="EMBL/GenBank/DDBJ databases">
        <authorList>
            <person name="Gaut B.S."/>
            <person name="Morton B.R."/>
            <person name="Clegg M.T."/>
            <person name="Duvall M.R."/>
        </authorList>
    </citation>
    <scope>NUCLEOTIDE SEQUENCE [LARGE SCALE GENOMIC DNA]</scope>
    <source>
        <strain evidence="1">Cupriavidus taiwanensis cmp 52</strain>
    </source>
</reference>
<dbReference type="EMBL" id="OVTA01000009">
    <property type="protein sequence ID" value="SPR97375.1"/>
    <property type="molecule type" value="Genomic_DNA"/>
</dbReference>